<dbReference type="EMBL" id="JAEHFW010000001">
    <property type="protein sequence ID" value="MBK0378973.1"/>
    <property type="molecule type" value="Genomic_DNA"/>
</dbReference>
<dbReference type="GO" id="GO:0008237">
    <property type="term" value="F:metallopeptidase activity"/>
    <property type="evidence" value="ECO:0007669"/>
    <property type="project" value="InterPro"/>
</dbReference>
<dbReference type="Pfam" id="PF01433">
    <property type="entry name" value="Peptidase_M1"/>
    <property type="match status" value="1"/>
</dbReference>
<keyword evidence="4" id="KW-1185">Reference proteome</keyword>
<accession>A0A934PTZ6</accession>
<dbReference type="CDD" id="cd09604">
    <property type="entry name" value="M1_APN_like"/>
    <property type="match status" value="1"/>
</dbReference>
<dbReference type="RefSeq" id="WP_200065418.1">
    <property type="nucleotide sequence ID" value="NZ_JAEHFW010000001.1"/>
</dbReference>
<dbReference type="InterPro" id="IPR027268">
    <property type="entry name" value="Peptidase_M4/M1_CTD_sf"/>
</dbReference>
<organism evidence="3 4">
    <name type="scientific">Mucilaginibacter segetis</name>
    <dbReference type="NCBI Taxonomy" id="2793071"/>
    <lineage>
        <taxon>Bacteria</taxon>
        <taxon>Pseudomonadati</taxon>
        <taxon>Bacteroidota</taxon>
        <taxon>Sphingobacteriia</taxon>
        <taxon>Sphingobacteriales</taxon>
        <taxon>Sphingobacteriaceae</taxon>
        <taxon>Mucilaginibacter</taxon>
    </lineage>
</organism>
<evidence type="ECO:0000313" key="3">
    <source>
        <dbReference type="EMBL" id="MBK0378973.1"/>
    </source>
</evidence>
<evidence type="ECO:0000313" key="4">
    <source>
        <dbReference type="Proteomes" id="UP000613193"/>
    </source>
</evidence>
<dbReference type="SUPFAM" id="SSF55486">
    <property type="entry name" value="Metalloproteases ('zincins'), catalytic domain"/>
    <property type="match status" value="1"/>
</dbReference>
<feature type="signal peptide" evidence="1">
    <location>
        <begin position="1"/>
        <end position="20"/>
    </location>
</feature>
<comment type="caution">
    <text evidence="3">The sequence shown here is derived from an EMBL/GenBank/DDBJ whole genome shotgun (WGS) entry which is preliminary data.</text>
</comment>
<sequence>MFKSFLISAALFIFVTQANAQEIVNIPRDIQKAYNNKTRSMDGKPGPKYWQNTSNYIISVTVMPPDRTVKGVEEITYFNNSPDTLKQLNMKLILNVHRAGATRFRATTPDYITSGIQVDSIFADGQKKPWDNEKAHLTNYEVRLSKPLLPHSSIKLNITWHYELATGAGREGVIDPSTFYIAYFYPRVAVYDDYNGWDKLEFNDRQEFYNDFNNYTLNVTVPKNYIVWATGTLQNPQQVLQPEYAKKLQTSLSSDSVIHIVTQADIAKNNITAQNETNTWIWKADNISDMAFGISNHYDWDGASVVVDDATGRRASMQAAYNDTSPEFHQSVKFGLHSLDYFSHNWPGVPYPFPKMTAFEGFADMEFPMMVNDSHDPDLADAQLLQDHEMAHTYFPFYMGINETRFGYMDEGWATTFEHFINETEVGKEKAQEVYKKFRIAGWMKDYSETEDLPLITPTSELKDGYAHNAYGKASLSYLALKDLLGDEMFKEALHAYMNNWHGKHPIPWDYFNSINTATGQNLNWFFNNWFFTYSYIDLAIKNVTKIGMGYKIVIDNIGGFAIPFDVKLTYSDGTTGTIHMNPAIWKTNQKQAIVNLKNNKTVVSVAADGGIFIDADNSNNTFKVKKA</sequence>
<dbReference type="GO" id="GO:0008270">
    <property type="term" value="F:zinc ion binding"/>
    <property type="evidence" value="ECO:0007669"/>
    <property type="project" value="InterPro"/>
</dbReference>
<reference evidence="3" key="1">
    <citation type="submission" date="2020-12" db="EMBL/GenBank/DDBJ databases">
        <title>Bacterial novel species Mucilaginibacter sp. SD-g isolated from soil.</title>
        <authorList>
            <person name="Jung H.-Y."/>
        </authorList>
    </citation>
    <scope>NUCLEOTIDE SEQUENCE</scope>
    <source>
        <strain evidence="3">SD-g</strain>
    </source>
</reference>
<feature type="domain" description="Peptidase M1 membrane alanine aminopeptidase" evidence="2">
    <location>
        <begin position="384"/>
        <end position="530"/>
    </location>
</feature>
<evidence type="ECO:0000259" key="2">
    <source>
        <dbReference type="Pfam" id="PF01433"/>
    </source>
</evidence>
<proteinExistence type="predicted"/>
<dbReference type="Proteomes" id="UP000613193">
    <property type="component" value="Unassembled WGS sequence"/>
</dbReference>
<dbReference type="InterPro" id="IPR014782">
    <property type="entry name" value="Peptidase_M1_dom"/>
</dbReference>
<name>A0A934PTZ6_9SPHI</name>
<gene>
    <name evidence="3" type="ORF">I5M19_06625</name>
</gene>
<dbReference type="Gene3D" id="1.10.390.10">
    <property type="entry name" value="Neutral Protease Domain 2"/>
    <property type="match status" value="1"/>
</dbReference>
<keyword evidence="1" id="KW-0732">Signal</keyword>
<feature type="chain" id="PRO_5036838541" evidence="1">
    <location>
        <begin position="21"/>
        <end position="628"/>
    </location>
</feature>
<dbReference type="AlphaFoldDB" id="A0A934PTZ6"/>
<evidence type="ECO:0000256" key="1">
    <source>
        <dbReference type="SAM" id="SignalP"/>
    </source>
</evidence>
<protein>
    <submittedName>
        <fullName evidence="3">M1 family metallopeptidase</fullName>
    </submittedName>
</protein>